<dbReference type="SUPFAM" id="SSF88659">
    <property type="entry name" value="Sigma3 and sigma4 domains of RNA polymerase sigma factors"/>
    <property type="match status" value="1"/>
</dbReference>
<evidence type="ECO:0000256" key="4">
    <source>
        <dbReference type="ARBA" id="ARBA00023163"/>
    </source>
</evidence>
<evidence type="ECO:0000256" key="1">
    <source>
        <dbReference type="ARBA" id="ARBA00010641"/>
    </source>
</evidence>
<dbReference type="HOGENOM" id="CLU_047691_4_1_10"/>
<dbReference type="GO" id="GO:0003677">
    <property type="term" value="F:DNA binding"/>
    <property type="evidence" value="ECO:0007669"/>
    <property type="project" value="InterPro"/>
</dbReference>
<dbReference type="OrthoDB" id="1453134at2"/>
<evidence type="ECO:0000313" key="8">
    <source>
        <dbReference type="Proteomes" id="UP000018901"/>
    </source>
</evidence>
<dbReference type="RefSeq" id="WP_025279374.1">
    <property type="nucleotide sequence ID" value="NZ_CP007034.1"/>
</dbReference>
<evidence type="ECO:0000256" key="2">
    <source>
        <dbReference type="ARBA" id="ARBA00023015"/>
    </source>
</evidence>
<evidence type="ECO:0000256" key="3">
    <source>
        <dbReference type="ARBA" id="ARBA00023082"/>
    </source>
</evidence>
<keyword evidence="8" id="KW-1185">Reference proteome</keyword>
<dbReference type="eggNOG" id="COG1595">
    <property type="taxonomic scope" value="Bacteria"/>
</dbReference>
<dbReference type="InterPro" id="IPR013325">
    <property type="entry name" value="RNA_pol_sigma_r2"/>
</dbReference>
<keyword evidence="4" id="KW-0804">Transcription</keyword>
<dbReference type="GeneID" id="90530058"/>
<dbReference type="NCBIfam" id="TIGR02937">
    <property type="entry name" value="sigma70-ECF"/>
    <property type="match status" value="1"/>
</dbReference>
<dbReference type="Pfam" id="PF04542">
    <property type="entry name" value="Sigma70_r2"/>
    <property type="match status" value="1"/>
</dbReference>
<protein>
    <submittedName>
        <fullName evidence="7">RNA polymerase sigma 70</fullName>
    </submittedName>
</protein>
<dbReference type="InterPro" id="IPR036388">
    <property type="entry name" value="WH-like_DNA-bd_sf"/>
</dbReference>
<dbReference type="Proteomes" id="UP000018901">
    <property type="component" value="Chromosome"/>
</dbReference>
<evidence type="ECO:0000313" key="7">
    <source>
        <dbReference type="EMBL" id="AHF13302.1"/>
    </source>
</evidence>
<dbReference type="GO" id="GO:0016987">
    <property type="term" value="F:sigma factor activity"/>
    <property type="evidence" value="ECO:0007669"/>
    <property type="project" value="UniProtKB-KW"/>
</dbReference>
<dbReference type="InterPro" id="IPR013324">
    <property type="entry name" value="RNA_pol_sigma_r3/r4-like"/>
</dbReference>
<dbReference type="Pfam" id="PF08281">
    <property type="entry name" value="Sigma70_r4_2"/>
    <property type="match status" value="1"/>
</dbReference>
<organism evidence="7 8">
    <name type="scientific">Barnesiella viscericola DSM 18177</name>
    <dbReference type="NCBI Taxonomy" id="880074"/>
    <lineage>
        <taxon>Bacteria</taxon>
        <taxon>Pseudomonadati</taxon>
        <taxon>Bacteroidota</taxon>
        <taxon>Bacteroidia</taxon>
        <taxon>Bacteroidales</taxon>
        <taxon>Barnesiellaceae</taxon>
        <taxon>Barnesiella</taxon>
    </lineage>
</organism>
<dbReference type="InterPro" id="IPR039425">
    <property type="entry name" value="RNA_pol_sigma-70-like"/>
</dbReference>
<dbReference type="InterPro" id="IPR014327">
    <property type="entry name" value="RNA_pol_sigma70_bacteroid"/>
</dbReference>
<dbReference type="Gene3D" id="1.10.10.10">
    <property type="entry name" value="Winged helix-like DNA-binding domain superfamily/Winged helix DNA-binding domain"/>
    <property type="match status" value="1"/>
</dbReference>
<sequence length="195" mass="22825">MTTEECKNDALLVAALKIDSHEAFVKIFHRYYADLVRFTARFIPDKSTCEDIVQEAFIKLWTNRKRLETDTSISSYLISLVQNLALNELRHTKVKMQYQDMNHEIILSLSPEEHMFFSELYGAYETALAKLDPEVRETLLLSRQEKLKYAEIAQRLDISVRTVEARISKALKFLQHNLQIYRVLLFITLCACNFL</sequence>
<feature type="domain" description="RNA polymerase sigma factor 70 region 4 type 2" evidence="6">
    <location>
        <begin position="123"/>
        <end position="174"/>
    </location>
</feature>
<dbReference type="PANTHER" id="PTHR43133:SF46">
    <property type="entry name" value="RNA POLYMERASE SIGMA-70 FACTOR ECF SUBFAMILY"/>
    <property type="match status" value="1"/>
</dbReference>
<gene>
    <name evidence="7" type="ORF">BARVI_11750</name>
</gene>
<evidence type="ECO:0000259" key="5">
    <source>
        <dbReference type="Pfam" id="PF04542"/>
    </source>
</evidence>
<feature type="domain" description="RNA polymerase sigma-70 region 2" evidence="5">
    <location>
        <begin position="28"/>
        <end position="92"/>
    </location>
</feature>
<dbReference type="InterPro" id="IPR013249">
    <property type="entry name" value="RNA_pol_sigma70_r4_t2"/>
</dbReference>
<dbReference type="NCBIfam" id="TIGR02985">
    <property type="entry name" value="Sig70_bacteroi1"/>
    <property type="match status" value="1"/>
</dbReference>
<dbReference type="KEGG" id="bvs:BARVI_11750"/>
<comment type="similarity">
    <text evidence="1">Belongs to the sigma-70 factor family. ECF subfamily.</text>
</comment>
<keyword evidence="3" id="KW-0731">Sigma factor</keyword>
<dbReference type="STRING" id="880074.BARVI_11750"/>
<reference evidence="7 8" key="1">
    <citation type="submission" date="2013-12" db="EMBL/GenBank/DDBJ databases">
        <authorList>
            <consortium name="DOE Joint Genome Institute"/>
            <person name="Eisen J."/>
            <person name="Huntemann M."/>
            <person name="Han J."/>
            <person name="Chen A."/>
            <person name="Kyrpides N."/>
            <person name="Mavromatis K."/>
            <person name="Markowitz V."/>
            <person name="Palaniappan K."/>
            <person name="Ivanova N."/>
            <person name="Schaumberg A."/>
            <person name="Pati A."/>
            <person name="Liolios K."/>
            <person name="Nordberg H.P."/>
            <person name="Cantor M.N."/>
            <person name="Hua S.X."/>
            <person name="Woyke T."/>
        </authorList>
    </citation>
    <scope>NUCLEOTIDE SEQUENCE [LARGE SCALE GENOMIC DNA]</scope>
    <source>
        <strain evidence="8">DSM 18177</strain>
    </source>
</reference>
<dbReference type="PANTHER" id="PTHR43133">
    <property type="entry name" value="RNA POLYMERASE ECF-TYPE SIGMA FACTO"/>
    <property type="match status" value="1"/>
</dbReference>
<dbReference type="SUPFAM" id="SSF88946">
    <property type="entry name" value="Sigma2 domain of RNA polymerase sigma factors"/>
    <property type="match status" value="1"/>
</dbReference>
<proteinExistence type="inferred from homology"/>
<dbReference type="EMBL" id="CP007034">
    <property type="protein sequence ID" value="AHF13302.1"/>
    <property type="molecule type" value="Genomic_DNA"/>
</dbReference>
<dbReference type="GO" id="GO:0006352">
    <property type="term" value="P:DNA-templated transcription initiation"/>
    <property type="evidence" value="ECO:0007669"/>
    <property type="project" value="InterPro"/>
</dbReference>
<dbReference type="InterPro" id="IPR007627">
    <property type="entry name" value="RNA_pol_sigma70_r2"/>
</dbReference>
<accession>W0ERB3</accession>
<dbReference type="AlphaFoldDB" id="W0ERB3"/>
<dbReference type="InterPro" id="IPR014284">
    <property type="entry name" value="RNA_pol_sigma-70_dom"/>
</dbReference>
<dbReference type="CDD" id="cd06171">
    <property type="entry name" value="Sigma70_r4"/>
    <property type="match status" value="1"/>
</dbReference>
<evidence type="ECO:0000259" key="6">
    <source>
        <dbReference type="Pfam" id="PF08281"/>
    </source>
</evidence>
<name>W0ERB3_9BACT</name>
<keyword evidence="2" id="KW-0805">Transcription regulation</keyword>
<dbReference type="Gene3D" id="1.10.1740.10">
    <property type="match status" value="1"/>
</dbReference>